<feature type="transmembrane region" description="Helical" evidence="1">
    <location>
        <begin position="119"/>
        <end position="138"/>
    </location>
</feature>
<feature type="transmembrane region" description="Helical" evidence="1">
    <location>
        <begin position="249"/>
        <end position="269"/>
    </location>
</feature>
<dbReference type="Proteomes" id="UP001257627">
    <property type="component" value="Unassembled WGS sequence"/>
</dbReference>
<evidence type="ECO:0000256" key="1">
    <source>
        <dbReference type="SAM" id="Phobius"/>
    </source>
</evidence>
<dbReference type="RefSeq" id="WP_240362823.1">
    <property type="nucleotide sequence ID" value="NZ_JAPEMK010000001.1"/>
</dbReference>
<dbReference type="EMBL" id="JARAKF010000001">
    <property type="protein sequence ID" value="MDU8997319.1"/>
    <property type="molecule type" value="Genomic_DNA"/>
</dbReference>
<keyword evidence="1" id="KW-1133">Transmembrane helix</keyword>
<feature type="transmembrane region" description="Helical" evidence="1">
    <location>
        <begin position="208"/>
        <end position="229"/>
    </location>
</feature>
<evidence type="ECO:0008006" key="5">
    <source>
        <dbReference type="Google" id="ProtNLM"/>
    </source>
</evidence>
<comment type="caution">
    <text evidence="3">The sequence shown here is derived from an EMBL/GenBank/DDBJ whole genome shotgun (WGS) entry which is preliminary data.</text>
</comment>
<evidence type="ECO:0000256" key="2">
    <source>
        <dbReference type="SAM" id="SignalP"/>
    </source>
</evidence>
<protein>
    <recommendedName>
        <fullName evidence="5">Integral membrane protein</fullName>
    </recommendedName>
</protein>
<keyword evidence="2" id="KW-0732">Signal</keyword>
<sequence>MYLHVKQKIVTLATALCLTVGAGTAAATGPAPKREPEGIFLGAALLAWLARAGASLDIDQYVYYDCDDQRGDGHPGQWRHHHPRITEDGSWISTRGLRRKPTLGSTLEPRWFRVVKRKLMGMTTTDYVISASLILLVIPQIRGVRQTLHHTLLPLAAVAAAAAYYLKSFPTQGHDLGLDIAGVVAGAVLGVACGAATRLSRASDGIAFARAGALAALLWIVGMASRAGFEYWATHGGSGSLARFSQDNLITGSAAWTAALLLMALAQVLGRLTVIRVRSSRVAAAG</sequence>
<keyword evidence="1" id="KW-0472">Membrane</keyword>
<feature type="chain" id="PRO_5046550933" description="Integral membrane protein" evidence="2">
    <location>
        <begin position="28"/>
        <end position="286"/>
    </location>
</feature>
<gene>
    <name evidence="3" type="ORF">PU648_34255</name>
</gene>
<feature type="transmembrane region" description="Helical" evidence="1">
    <location>
        <begin position="178"/>
        <end position="196"/>
    </location>
</feature>
<evidence type="ECO:0000313" key="4">
    <source>
        <dbReference type="Proteomes" id="UP001257627"/>
    </source>
</evidence>
<keyword evidence="4" id="KW-1185">Reference proteome</keyword>
<reference evidence="3 4" key="1">
    <citation type="submission" date="2023-02" db="EMBL/GenBank/DDBJ databases">
        <authorList>
            <person name="Maleckis M."/>
        </authorList>
    </citation>
    <scope>NUCLEOTIDE SEQUENCE [LARGE SCALE GENOMIC DNA]</scope>
    <source>
        <strain evidence="3 4">P8-A2</strain>
    </source>
</reference>
<proteinExistence type="predicted"/>
<evidence type="ECO:0000313" key="3">
    <source>
        <dbReference type="EMBL" id="MDU8997319.1"/>
    </source>
</evidence>
<name>A0ABU3UTR9_9ACTN</name>
<accession>A0ABU3UTR9</accession>
<organism evidence="3 4">
    <name type="scientific">Streptomyces mirabilis</name>
    <dbReference type="NCBI Taxonomy" id="68239"/>
    <lineage>
        <taxon>Bacteria</taxon>
        <taxon>Bacillati</taxon>
        <taxon>Actinomycetota</taxon>
        <taxon>Actinomycetes</taxon>
        <taxon>Kitasatosporales</taxon>
        <taxon>Streptomycetaceae</taxon>
        <taxon>Streptomyces</taxon>
    </lineage>
</organism>
<feature type="transmembrane region" description="Helical" evidence="1">
    <location>
        <begin position="150"/>
        <end position="166"/>
    </location>
</feature>
<keyword evidence="1" id="KW-0812">Transmembrane</keyword>
<feature type="signal peptide" evidence="2">
    <location>
        <begin position="1"/>
        <end position="27"/>
    </location>
</feature>